<organism evidence="3 4">
    <name type="scientific">Nostoc edaphicum CCNP1411</name>
    <dbReference type="NCBI Taxonomy" id="1472755"/>
    <lineage>
        <taxon>Bacteria</taxon>
        <taxon>Bacillati</taxon>
        <taxon>Cyanobacteriota</taxon>
        <taxon>Cyanophyceae</taxon>
        <taxon>Nostocales</taxon>
        <taxon>Nostocaceae</taxon>
        <taxon>Nostoc</taxon>
    </lineage>
</organism>
<feature type="compositionally biased region" description="Polar residues" evidence="1">
    <location>
        <begin position="29"/>
        <end position="47"/>
    </location>
</feature>
<evidence type="ECO:0000256" key="2">
    <source>
        <dbReference type="SAM" id="SignalP"/>
    </source>
</evidence>
<dbReference type="EMBL" id="CP054698">
    <property type="protein sequence ID" value="QMS88340.1"/>
    <property type="molecule type" value="Genomic_DNA"/>
</dbReference>
<proteinExistence type="predicted"/>
<feature type="compositionally biased region" description="Basic residues" evidence="1">
    <location>
        <begin position="53"/>
        <end position="69"/>
    </location>
</feature>
<accession>A0A7D7QM27</accession>
<evidence type="ECO:0000313" key="4">
    <source>
        <dbReference type="Proteomes" id="UP000514713"/>
    </source>
</evidence>
<evidence type="ECO:0000256" key="1">
    <source>
        <dbReference type="SAM" id="MobiDB-lite"/>
    </source>
</evidence>
<feature type="region of interest" description="Disordered" evidence="1">
    <location>
        <begin position="29"/>
        <end position="89"/>
    </location>
</feature>
<sequence>MNIRRILAVAAIPFLIGTFGFITPNQANAANPSHRNVQISQQPNRPQISDKKPKVRHSKPRPNQKKRSLQRPQAHNQGAVQNRLGQNNR</sequence>
<keyword evidence="4" id="KW-1185">Reference proteome</keyword>
<dbReference type="RefSeq" id="WP_181931511.1">
    <property type="nucleotide sequence ID" value="NZ_CP054698.1"/>
</dbReference>
<keyword evidence="2" id="KW-0732">Signal</keyword>
<evidence type="ECO:0000313" key="3">
    <source>
        <dbReference type="EMBL" id="QMS88340.1"/>
    </source>
</evidence>
<dbReference type="KEGG" id="ned:HUN01_12325"/>
<dbReference type="Proteomes" id="UP000514713">
    <property type="component" value="Chromosome"/>
</dbReference>
<feature type="chain" id="PRO_5028877341" evidence="2">
    <location>
        <begin position="30"/>
        <end position="89"/>
    </location>
</feature>
<feature type="signal peptide" evidence="2">
    <location>
        <begin position="1"/>
        <end position="29"/>
    </location>
</feature>
<reference evidence="4" key="1">
    <citation type="submission" date="2020-06" db="EMBL/GenBank/DDBJ databases">
        <title>Nostoc edaphicum CCNP1411 genome.</title>
        <authorList>
            <person name="Fidor A."/>
            <person name="Grabski M."/>
            <person name="Gawor J."/>
            <person name="Gromadka R."/>
            <person name="Wegrzyn G."/>
            <person name="Mazur-Marzec H."/>
        </authorList>
    </citation>
    <scope>NUCLEOTIDE SEQUENCE [LARGE SCALE GENOMIC DNA]</scope>
    <source>
        <strain evidence="4">CCNP1411</strain>
    </source>
</reference>
<feature type="compositionally biased region" description="Polar residues" evidence="1">
    <location>
        <begin position="70"/>
        <end position="89"/>
    </location>
</feature>
<gene>
    <name evidence="3" type="ORF">HUN01_12325</name>
</gene>
<dbReference type="AlphaFoldDB" id="A0A7D7QM27"/>
<protein>
    <submittedName>
        <fullName evidence="3">Uncharacterized protein</fullName>
    </submittedName>
</protein>
<name>A0A7D7QM27_9NOSO</name>